<evidence type="ECO:0000313" key="2">
    <source>
        <dbReference type="Proteomes" id="UP001249851"/>
    </source>
</evidence>
<comment type="caution">
    <text evidence="1">The sequence shown here is derived from an EMBL/GenBank/DDBJ whole genome shotgun (WGS) entry which is preliminary data.</text>
</comment>
<protein>
    <recommendedName>
        <fullName evidence="3">Reverse transcriptase domain-containing protein</fullName>
    </recommendedName>
</protein>
<sequence length="125" mass="14005">NGGECIAIALHKLIVKFWLGSPLPQDWIDGLLVSLFKGKGRKSDCDHHRGITLLESAGKVLARILLDRLIKNICPIIVPEAQCGFTEGRGTVDMVFTARQLQEKCIEQRLPLYQVFVDLTKDFDT</sequence>
<dbReference type="PANTHER" id="PTHR19446">
    <property type="entry name" value="REVERSE TRANSCRIPTASES"/>
    <property type="match status" value="1"/>
</dbReference>
<organism evidence="1 2">
    <name type="scientific">Acropora cervicornis</name>
    <name type="common">Staghorn coral</name>
    <dbReference type="NCBI Taxonomy" id="6130"/>
    <lineage>
        <taxon>Eukaryota</taxon>
        <taxon>Metazoa</taxon>
        <taxon>Cnidaria</taxon>
        <taxon>Anthozoa</taxon>
        <taxon>Hexacorallia</taxon>
        <taxon>Scleractinia</taxon>
        <taxon>Astrocoeniina</taxon>
        <taxon>Acroporidae</taxon>
        <taxon>Acropora</taxon>
    </lineage>
</organism>
<proteinExistence type="predicted"/>
<gene>
    <name evidence="1" type="ORF">P5673_033676</name>
</gene>
<keyword evidence="2" id="KW-1185">Reference proteome</keyword>
<feature type="non-terminal residue" evidence="1">
    <location>
        <position position="1"/>
    </location>
</feature>
<name>A0AAD9UR68_ACRCE</name>
<dbReference type="Proteomes" id="UP001249851">
    <property type="component" value="Unassembled WGS sequence"/>
</dbReference>
<evidence type="ECO:0000313" key="1">
    <source>
        <dbReference type="EMBL" id="KAK2546707.1"/>
    </source>
</evidence>
<accession>A0AAD9UR68</accession>
<evidence type="ECO:0008006" key="3">
    <source>
        <dbReference type="Google" id="ProtNLM"/>
    </source>
</evidence>
<reference evidence="1" key="1">
    <citation type="journal article" date="2023" name="G3 (Bethesda)">
        <title>Whole genome assembly and annotation of the endangered Caribbean coral Acropora cervicornis.</title>
        <authorList>
            <person name="Selwyn J.D."/>
            <person name="Vollmer S.V."/>
        </authorList>
    </citation>
    <scope>NUCLEOTIDE SEQUENCE</scope>
    <source>
        <strain evidence="1">K2</strain>
    </source>
</reference>
<reference evidence="1" key="2">
    <citation type="journal article" date="2023" name="Science">
        <title>Genomic signatures of disease resistance in endangered staghorn corals.</title>
        <authorList>
            <person name="Vollmer S.V."/>
            <person name="Selwyn J.D."/>
            <person name="Despard B.A."/>
            <person name="Roesel C.L."/>
        </authorList>
    </citation>
    <scope>NUCLEOTIDE SEQUENCE</scope>
    <source>
        <strain evidence="1">K2</strain>
    </source>
</reference>
<dbReference type="AlphaFoldDB" id="A0AAD9UR68"/>
<feature type="non-terminal residue" evidence="1">
    <location>
        <position position="125"/>
    </location>
</feature>
<dbReference type="EMBL" id="JARQWQ010000323">
    <property type="protein sequence ID" value="KAK2546707.1"/>
    <property type="molecule type" value="Genomic_DNA"/>
</dbReference>